<evidence type="ECO:0000256" key="8">
    <source>
        <dbReference type="ARBA" id="ARBA00022801"/>
    </source>
</evidence>
<feature type="active site" description="Acyl-ester intermediate" evidence="13">
    <location>
        <position position="64"/>
    </location>
</feature>
<dbReference type="AlphaFoldDB" id="A0A6N2VA99"/>
<evidence type="ECO:0000259" key="17">
    <source>
        <dbReference type="SMART" id="SM00936"/>
    </source>
</evidence>
<feature type="domain" description="Peptidase S11 D-Ala-D-Ala carboxypeptidase A C-terminal" evidence="17">
    <location>
        <begin position="277"/>
        <end position="367"/>
    </location>
</feature>
<feature type="active site" description="Proton acceptor" evidence="13">
    <location>
        <position position="67"/>
    </location>
</feature>
<dbReference type="GO" id="GO:0009252">
    <property type="term" value="P:peptidoglycan biosynthetic process"/>
    <property type="evidence" value="ECO:0007669"/>
    <property type="project" value="UniProtKB-UniPathway"/>
</dbReference>
<name>A0A6N2VA99_9FIRM</name>
<reference evidence="18" key="1">
    <citation type="submission" date="2019-11" db="EMBL/GenBank/DDBJ databases">
        <authorList>
            <person name="Feng L."/>
        </authorList>
    </citation>
    <scope>NUCLEOTIDE SEQUENCE</scope>
    <source>
        <strain evidence="18">AundefinedLFYP135</strain>
    </source>
</reference>
<keyword evidence="11" id="KW-0961">Cell wall biogenesis/degradation</keyword>
<dbReference type="InterPro" id="IPR012907">
    <property type="entry name" value="Peptidase_S11_C"/>
</dbReference>
<feature type="binding site" evidence="14">
    <location>
        <position position="227"/>
    </location>
    <ligand>
        <name>substrate</name>
    </ligand>
</feature>
<evidence type="ECO:0000256" key="13">
    <source>
        <dbReference type="PIRSR" id="PIRSR618044-1"/>
    </source>
</evidence>
<accession>A0A6N2VA99</accession>
<evidence type="ECO:0000256" key="5">
    <source>
        <dbReference type="ARBA" id="ARBA00022645"/>
    </source>
</evidence>
<sequence>MKRAIRQCTAAFVAAALLLAQALPVWAQPGAVGDIPAKSGILVEQNTGRVLYELNADEKMHPASITKVMTLLLVMEALDGGKISLEDKVTCSPNANSMGGSQIWLEVGEEMTVHELLKATAISSANDAACALGEHLAGSEDAFVDLMNRRAQELGMTNTHFENTNGLDADGHLSTARDISIMSRELLKHEKIKEYTTVWMDSLRDGKTQLVNTNRLIRFYKGATGLKTGTTDGAGSCLSASATRGNLSLVAVTMGSSTSDERFNAARTLLDYGFANYEAVQPPSIQEQLTPVKVLGGVERQVEVQFVPPMPVVVEKGGGSSITQEIQLAEDVHAPVEQGEVLGSVTVLVEGTPVSRYDLTAASGVERMTFLKGLETLWEAASRMNS</sequence>
<dbReference type="SUPFAM" id="SSF56601">
    <property type="entry name" value="beta-lactamase/transpeptidase-like"/>
    <property type="match status" value="1"/>
</dbReference>
<dbReference type="InterPro" id="IPR001967">
    <property type="entry name" value="Peptidase_S11_N"/>
</dbReference>
<dbReference type="Pfam" id="PF07943">
    <property type="entry name" value="PBP5_C"/>
    <property type="match status" value="1"/>
</dbReference>
<evidence type="ECO:0000256" key="2">
    <source>
        <dbReference type="ARBA" id="ARBA00004752"/>
    </source>
</evidence>
<organism evidence="18">
    <name type="scientific">uncultured Anaerotruncus sp</name>
    <dbReference type="NCBI Taxonomy" id="905011"/>
    <lineage>
        <taxon>Bacteria</taxon>
        <taxon>Bacillati</taxon>
        <taxon>Bacillota</taxon>
        <taxon>Clostridia</taxon>
        <taxon>Eubacteriales</taxon>
        <taxon>Oscillospiraceae</taxon>
        <taxon>Anaerotruncus</taxon>
        <taxon>environmental samples</taxon>
    </lineage>
</organism>
<keyword evidence="6" id="KW-0645">Protease</keyword>
<evidence type="ECO:0000256" key="14">
    <source>
        <dbReference type="PIRSR" id="PIRSR618044-2"/>
    </source>
</evidence>
<evidence type="ECO:0000313" key="18">
    <source>
        <dbReference type="EMBL" id="VYT25331.1"/>
    </source>
</evidence>
<evidence type="ECO:0000256" key="3">
    <source>
        <dbReference type="ARBA" id="ARBA00007164"/>
    </source>
</evidence>
<evidence type="ECO:0000256" key="11">
    <source>
        <dbReference type="ARBA" id="ARBA00023316"/>
    </source>
</evidence>
<comment type="similarity">
    <text evidence="3 15">Belongs to the peptidase S11 family.</text>
</comment>
<feature type="signal peptide" evidence="16">
    <location>
        <begin position="1"/>
        <end position="27"/>
    </location>
</feature>
<dbReference type="GO" id="GO:0008360">
    <property type="term" value="P:regulation of cell shape"/>
    <property type="evidence" value="ECO:0007669"/>
    <property type="project" value="UniProtKB-KW"/>
</dbReference>
<dbReference type="InterPro" id="IPR015956">
    <property type="entry name" value="Peniciliin-bd_prot_C_sf"/>
</dbReference>
<dbReference type="InterPro" id="IPR012338">
    <property type="entry name" value="Beta-lactam/transpept-like"/>
</dbReference>
<dbReference type="InterPro" id="IPR018044">
    <property type="entry name" value="Peptidase_S11"/>
</dbReference>
<comment type="pathway">
    <text evidence="2">Cell wall biogenesis; peptidoglycan biosynthesis.</text>
</comment>
<evidence type="ECO:0000256" key="10">
    <source>
        <dbReference type="ARBA" id="ARBA00022984"/>
    </source>
</evidence>
<dbReference type="Gene3D" id="2.60.410.10">
    <property type="entry name" value="D-Ala-D-Ala carboxypeptidase, C-terminal domain"/>
    <property type="match status" value="1"/>
</dbReference>
<keyword evidence="10" id="KW-0573">Peptidoglycan synthesis</keyword>
<dbReference type="GO" id="GO:0071555">
    <property type="term" value="P:cell wall organization"/>
    <property type="evidence" value="ECO:0007669"/>
    <property type="project" value="UniProtKB-KW"/>
</dbReference>
<keyword evidence="8 18" id="KW-0378">Hydrolase</keyword>
<evidence type="ECO:0000256" key="6">
    <source>
        <dbReference type="ARBA" id="ARBA00022670"/>
    </source>
</evidence>
<keyword evidence="5 18" id="KW-0121">Carboxypeptidase</keyword>
<dbReference type="PRINTS" id="PR00725">
    <property type="entry name" value="DADACBPTASE1"/>
</dbReference>
<dbReference type="SUPFAM" id="SSF69189">
    <property type="entry name" value="Penicillin-binding protein associated domain"/>
    <property type="match status" value="1"/>
</dbReference>
<comment type="catalytic activity">
    <reaction evidence="12">
        <text>Preferential cleavage: (Ac)2-L-Lys-D-Ala-|-D-Ala. Also transpeptidation of peptidyl-alanyl moieties that are N-acyl substituents of D-alanine.</text>
        <dbReference type="EC" id="3.4.16.4"/>
    </reaction>
</comment>
<dbReference type="PANTHER" id="PTHR21581">
    <property type="entry name" value="D-ALANYL-D-ALANINE CARBOXYPEPTIDASE"/>
    <property type="match status" value="1"/>
</dbReference>
<evidence type="ECO:0000256" key="12">
    <source>
        <dbReference type="ARBA" id="ARBA00034000"/>
    </source>
</evidence>
<dbReference type="PANTHER" id="PTHR21581:SF6">
    <property type="entry name" value="TRAFFICKING PROTEIN PARTICLE COMPLEX SUBUNIT 12"/>
    <property type="match status" value="1"/>
</dbReference>
<dbReference type="GO" id="GO:0009002">
    <property type="term" value="F:serine-type D-Ala-D-Ala carboxypeptidase activity"/>
    <property type="evidence" value="ECO:0007669"/>
    <property type="project" value="UniProtKB-EC"/>
</dbReference>
<dbReference type="UniPathway" id="UPA00219"/>
<keyword evidence="9" id="KW-0133">Cell shape</keyword>
<keyword evidence="7 16" id="KW-0732">Signal</keyword>
<dbReference type="InterPro" id="IPR037167">
    <property type="entry name" value="Peptidase_S11_C_sf"/>
</dbReference>
<proteinExistence type="inferred from homology"/>
<evidence type="ECO:0000256" key="16">
    <source>
        <dbReference type="SAM" id="SignalP"/>
    </source>
</evidence>
<feature type="chain" id="PRO_5026915109" description="serine-type D-Ala-D-Ala carboxypeptidase" evidence="16">
    <location>
        <begin position="28"/>
        <end position="386"/>
    </location>
</feature>
<comment type="function">
    <text evidence="1">Removes C-terminal D-alanyl residues from sugar-peptide cell wall precursors.</text>
</comment>
<dbReference type="GO" id="GO:0006508">
    <property type="term" value="P:proteolysis"/>
    <property type="evidence" value="ECO:0007669"/>
    <property type="project" value="UniProtKB-KW"/>
</dbReference>
<protein>
    <recommendedName>
        <fullName evidence="4">serine-type D-Ala-D-Ala carboxypeptidase</fullName>
        <ecNumber evidence="4">3.4.16.4</ecNumber>
    </recommendedName>
</protein>
<gene>
    <name evidence="18" type="primary">dacF_3</name>
    <name evidence="18" type="ORF">AULFYP135_02292</name>
</gene>
<feature type="active site" evidence="13">
    <location>
        <position position="124"/>
    </location>
</feature>
<dbReference type="SMART" id="SM00936">
    <property type="entry name" value="PBP5_C"/>
    <property type="match status" value="1"/>
</dbReference>
<dbReference type="EMBL" id="CACRSL010000005">
    <property type="protein sequence ID" value="VYT25331.1"/>
    <property type="molecule type" value="Genomic_DNA"/>
</dbReference>
<dbReference type="EC" id="3.4.16.4" evidence="4"/>
<evidence type="ECO:0000256" key="7">
    <source>
        <dbReference type="ARBA" id="ARBA00022729"/>
    </source>
</evidence>
<evidence type="ECO:0000256" key="15">
    <source>
        <dbReference type="RuleBase" id="RU004016"/>
    </source>
</evidence>
<evidence type="ECO:0000256" key="9">
    <source>
        <dbReference type="ARBA" id="ARBA00022960"/>
    </source>
</evidence>
<dbReference type="Gene3D" id="3.40.710.10">
    <property type="entry name" value="DD-peptidase/beta-lactamase superfamily"/>
    <property type="match status" value="1"/>
</dbReference>
<dbReference type="Pfam" id="PF00768">
    <property type="entry name" value="Peptidase_S11"/>
    <property type="match status" value="1"/>
</dbReference>
<evidence type="ECO:0000256" key="4">
    <source>
        <dbReference type="ARBA" id="ARBA00012448"/>
    </source>
</evidence>
<evidence type="ECO:0000256" key="1">
    <source>
        <dbReference type="ARBA" id="ARBA00003217"/>
    </source>
</evidence>